<dbReference type="InterPro" id="IPR011042">
    <property type="entry name" value="6-blade_b-propeller_TolB-like"/>
</dbReference>
<dbReference type="Gene3D" id="2.120.10.30">
    <property type="entry name" value="TolB, C-terminal domain"/>
    <property type="match status" value="1"/>
</dbReference>
<dbReference type="AlphaFoldDB" id="A0A6S7KVY5"/>
<organism evidence="1 2">
    <name type="scientific">Paramuricea clavata</name>
    <name type="common">Red gorgonian</name>
    <name type="synonym">Violescent sea-whip</name>
    <dbReference type="NCBI Taxonomy" id="317549"/>
    <lineage>
        <taxon>Eukaryota</taxon>
        <taxon>Metazoa</taxon>
        <taxon>Cnidaria</taxon>
        <taxon>Anthozoa</taxon>
        <taxon>Octocorallia</taxon>
        <taxon>Malacalcyonacea</taxon>
        <taxon>Plexauridae</taxon>
        <taxon>Paramuricea</taxon>
    </lineage>
</organism>
<reference evidence="1" key="1">
    <citation type="submission" date="2020-04" db="EMBL/GenBank/DDBJ databases">
        <authorList>
            <person name="Alioto T."/>
            <person name="Alioto T."/>
            <person name="Gomez Garrido J."/>
        </authorList>
    </citation>
    <scope>NUCLEOTIDE SEQUENCE</scope>
    <source>
        <strain evidence="1">A484AB</strain>
    </source>
</reference>
<dbReference type="Proteomes" id="UP001152795">
    <property type="component" value="Unassembled WGS sequence"/>
</dbReference>
<dbReference type="EMBL" id="CACRXK020018051">
    <property type="protein sequence ID" value="CAB4032013.1"/>
    <property type="molecule type" value="Genomic_DNA"/>
</dbReference>
<evidence type="ECO:0000313" key="1">
    <source>
        <dbReference type="EMBL" id="CAB4032013.1"/>
    </source>
</evidence>
<comment type="caution">
    <text evidence="1">The sequence shown here is derived from an EMBL/GenBank/DDBJ whole genome shotgun (WGS) entry which is preliminary data.</text>
</comment>
<feature type="non-terminal residue" evidence="1">
    <location>
        <position position="226"/>
    </location>
</feature>
<evidence type="ECO:0000313" key="2">
    <source>
        <dbReference type="Proteomes" id="UP001152795"/>
    </source>
</evidence>
<keyword evidence="2" id="KW-1185">Reference proteome</keyword>
<protein>
    <submittedName>
        <fullName evidence="1">Uncharacterized protein</fullName>
    </submittedName>
</protein>
<dbReference type="OrthoDB" id="7349521at2759"/>
<proteinExistence type="predicted"/>
<dbReference type="SUPFAM" id="SSF63825">
    <property type="entry name" value="YWTD domain"/>
    <property type="match status" value="1"/>
</dbReference>
<sequence length="226" mass="26222">MAFTFERVNNREIRRIIYVATKVIVGFLVLIYFGGSLVICNEDIPFCDKRLEELENDVKDWRKRCLNGTGHMYNSSCCAAENERNQQRMEMQTKLCFYKGPYPEPYLFINENSGIHAIDLLTDDKTVVIPGLKENYGMATDKAEMKIYFRNGSSIYRANFDGTGVEIVLQNVDIWKMELDWITRRLLLISRADGQIYLMHLHDKEKRKLTETGLWSEDIAVDPTVG</sequence>
<accession>A0A6S7KVY5</accession>
<gene>
    <name evidence="1" type="ORF">PACLA_8A069484</name>
</gene>
<name>A0A6S7KVY5_PARCT</name>